<dbReference type="InterPro" id="IPR009214">
    <property type="entry name" value="DUF1129"/>
</dbReference>
<keyword evidence="1" id="KW-0812">Transmembrane</keyword>
<sequence>MKDKATYYRNLTNQFEDQLNDVNRQYFSDLRTYLITAGLFYDERAVNEQVYMILTDILEAQSNQETAQHFYGKDPQKLGNELIRELPKESMKKRVNLSLYLMSIMWLIKLLTDLSGKGALQLNVLTYLVMGLFSVLVVQLTFFLMHRSIYLKESHPLKKNKKIEFLAMWLVATVVISLYVVIAKFTPALMMIPIPYPLDIVLILVLTFGISGFVLIKKQKEFYSMLIMVFAFGALGLIQRLPQTANLLSGRSGMIWIVGILIVANIFYVIFTRSQMKKES</sequence>
<evidence type="ECO:0000313" key="3">
    <source>
        <dbReference type="Proteomes" id="UP000310506"/>
    </source>
</evidence>
<evidence type="ECO:0000256" key="1">
    <source>
        <dbReference type="SAM" id="Phobius"/>
    </source>
</evidence>
<dbReference type="EMBL" id="SDGV01000016">
    <property type="protein sequence ID" value="THB61069.1"/>
    <property type="molecule type" value="Genomic_DNA"/>
</dbReference>
<keyword evidence="1" id="KW-0472">Membrane</keyword>
<feature type="transmembrane region" description="Helical" evidence="1">
    <location>
        <begin position="124"/>
        <end position="144"/>
    </location>
</feature>
<comment type="caution">
    <text evidence="2">The sequence shown here is derived from an EMBL/GenBank/DDBJ whole genome shotgun (WGS) entry which is preliminary data.</text>
</comment>
<dbReference type="SUPFAM" id="SSF158560">
    <property type="entry name" value="BH3980-like"/>
    <property type="match status" value="1"/>
</dbReference>
<keyword evidence="3" id="KW-1185">Reference proteome</keyword>
<feature type="transmembrane region" description="Helical" evidence="1">
    <location>
        <begin position="253"/>
        <end position="271"/>
    </location>
</feature>
<dbReference type="Proteomes" id="UP000310506">
    <property type="component" value="Unassembled WGS sequence"/>
</dbReference>
<feature type="transmembrane region" description="Helical" evidence="1">
    <location>
        <begin position="165"/>
        <end position="182"/>
    </location>
</feature>
<dbReference type="Pfam" id="PF06570">
    <property type="entry name" value="DUF1129"/>
    <property type="match status" value="1"/>
</dbReference>
<protein>
    <submittedName>
        <fullName evidence="2">DUF1129 family protein</fullName>
    </submittedName>
</protein>
<name>A0A4V3TV10_9ENTE</name>
<keyword evidence="1" id="KW-1133">Transmembrane helix</keyword>
<dbReference type="RefSeq" id="WP_136136950.1">
    <property type="nucleotide sequence ID" value="NZ_SDGV01000016.1"/>
</dbReference>
<dbReference type="OrthoDB" id="1655249at2"/>
<accession>A0A4V3TV10</accession>
<feature type="transmembrane region" description="Helical" evidence="1">
    <location>
        <begin position="222"/>
        <end position="241"/>
    </location>
</feature>
<proteinExistence type="predicted"/>
<feature type="transmembrane region" description="Helical" evidence="1">
    <location>
        <begin position="95"/>
        <end position="112"/>
    </location>
</feature>
<evidence type="ECO:0000313" key="2">
    <source>
        <dbReference type="EMBL" id="THB61069.1"/>
    </source>
</evidence>
<gene>
    <name evidence="2" type="ORF">ESZ54_06975</name>
</gene>
<feature type="transmembrane region" description="Helical" evidence="1">
    <location>
        <begin position="194"/>
        <end position="215"/>
    </location>
</feature>
<reference evidence="2 3" key="1">
    <citation type="submission" date="2019-01" db="EMBL/GenBank/DDBJ databases">
        <title>Vagococcus silagei sp. nov. isolated from brewer's grain.</title>
        <authorList>
            <person name="Guu J.-R."/>
        </authorList>
    </citation>
    <scope>NUCLEOTIDE SEQUENCE [LARGE SCALE GENOMIC DNA]</scope>
    <source>
        <strain evidence="2 3">2B-2</strain>
    </source>
</reference>
<dbReference type="AlphaFoldDB" id="A0A4V3TV10"/>
<organism evidence="2 3">
    <name type="scientific">Vagococcus silagei</name>
    <dbReference type="NCBI Taxonomy" id="2508885"/>
    <lineage>
        <taxon>Bacteria</taxon>
        <taxon>Bacillati</taxon>
        <taxon>Bacillota</taxon>
        <taxon>Bacilli</taxon>
        <taxon>Lactobacillales</taxon>
        <taxon>Enterococcaceae</taxon>
        <taxon>Vagococcus</taxon>
    </lineage>
</organism>